<feature type="region of interest" description="Disordered" evidence="1">
    <location>
        <begin position="52"/>
        <end position="77"/>
    </location>
</feature>
<protein>
    <submittedName>
        <fullName evidence="3">DUF3951 domain-containing protein</fullName>
    </submittedName>
</protein>
<evidence type="ECO:0000313" key="3">
    <source>
        <dbReference type="EMBL" id="MCU6795105.1"/>
    </source>
</evidence>
<dbReference type="InterPro" id="IPR025028">
    <property type="entry name" value="DUF3951"/>
</dbReference>
<evidence type="ECO:0000256" key="2">
    <source>
        <dbReference type="SAM" id="Phobius"/>
    </source>
</evidence>
<evidence type="ECO:0000256" key="1">
    <source>
        <dbReference type="SAM" id="MobiDB-lite"/>
    </source>
</evidence>
<organism evidence="3 4">
    <name type="scientific">Paenibacillus baimaensis</name>
    <dbReference type="NCBI Taxonomy" id="2982185"/>
    <lineage>
        <taxon>Bacteria</taxon>
        <taxon>Bacillati</taxon>
        <taxon>Bacillota</taxon>
        <taxon>Bacilli</taxon>
        <taxon>Bacillales</taxon>
        <taxon>Paenibacillaceae</taxon>
        <taxon>Paenibacillus</taxon>
    </lineage>
</organism>
<accession>A0ABT2UKD5</accession>
<feature type="transmembrane region" description="Helical" evidence="2">
    <location>
        <begin position="6"/>
        <end position="28"/>
    </location>
</feature>
<dbReference type="Pfam" id="PF13131">
    <property type="entry name" value="DUF3951"/>
    <property type="match status" value="1"/>
</dbReference>
<dbReference type="EMBL" id="JAOQIO010000089">
    <property type="protein sequence ID" value="MCU6795105.1"/>
    <property type="molecule type" value="Genomic_DNA"/>
</dbReference>
<keyword evidence="2" id="KW-0472">Membrane</keyword>
<dbReference type="Proteomes" id="UP001652445">
    <property type="component" value="Unassembled WGS sequence"/>
</dbReference>
<dbReference type="RefSeq" id="WP_262686147.1">
    <property type="nucleotide sequence ID" value="NZ_JAOQIO010000089.1"/>
</dbReference>
<keyword evidence="4" id="KW-1185">Reference proteome</keyword>
<proteinExistence type="predicted"/>
<gene>
    <name evidence="3" type="ORF">OB236_23635</name>
</gene>
<sequence length="77" mass="8888">MEDFGLYVVLSLIVPIIVLLLIITLKIIKGKKIPNSDYTPLDYITGQTPIEFHEEKKEKEHKDDQGDDKDKHNPVKE</sequence>
<name>A0ABT2UKD5_9BACL</name>
<comment type="caution">
    <text evidence="3">The sequence shown here is derived from an EMBL/GenBank/DDBJ whole genome shotgun (WGS) entry which is preliminary data.</text>
</comment>
<keyword evidence="2" id="KW-1133">Transmembrane helix</keyword>
<reference evidence="3 4" key="1">
    <citation type="submission" date="2022-09" db="EMBL/GenBank/DDBJ databases">
        <authorList>
            <person name="Han X.L."/>
            <person name="Wang Q."/>
            <person name="Lu T."/>
        </authorList>
    </citation>
    <scope>NUCLEOTIDE SEQUENCE [LARGE SCALE GENOMIC DNA]</scope>
    <source>
        <strain evidence="3 4">WQ 127069</strain>
    </source>
</reference>
<evidence type="ECO:0000313" key="4">
    <source>
        <dbReference type="Proteomes" id="UP001652445"/>
    </source>
</evidence>
<keyword evidence="2" id="KW-0812">Transmembrane</keyword>